<accession>A0A3G5AID9</accession>
<name>A0A3G5AID9_9VIRU</name>
<sequence length="155" mass="18499">MVDSILADEINRIDRDLTREETYEIKLFESEFPYYEEWTRQLNRRFEDYEVWSRSCYPRLNQTECEFKSSQTRPRIQATGVRCNWKTFWIATSICAPDESQWRDTATRIIQVANDLQQPRRIQQSTFPYPLLPFIGFIGDIVFQVTEGQVSIPNL</sequence>
<protein>
    <submittedName>
        <fullName evidence="1">Uncharacterized protein</fullName>
    </submittedName>
</protein>
<proteinExistence type="predicted"/>
<organism evidence="1">
    <name type="scientific">Sylvanvirus sp</name>
    <dbReference type="NCBI Taxonomy" id="2487774"/>
    <lineage>
        <taxon>Viruses</taxon>
    </lineage>
</organism>
<evidence type="ECO:0000313" key="1">
    <source>
        <dbReference type="EMBL" id="AYV86940.1"/>
    </source>
</evidence>
<dbReference type="EMBL" id="MK072521">
    <property type="protein sequence ID" value="AYV86940.1"/>
    <property type="molecule type" value="Genomic_DNA"/>
</dbReference>
<reference evidence="1" key="1">
    <citation type="submission" date="2018-10" db="EMBL/GenBank/DDBJ databases">
        <title>Hidden diversity of soil giant viruses.</title>
        <authorList>
            <person name="Schulz F."/>
            <person name="Alteio L."/>
            <person name="Goudeau D."/>
            <person name="Ryan E.M."/>
            <person name="Malmstrom R.R."/>
            <person name="Blanchard J."/>
            <person name="Woyke T."/>
        </authorList>
    </citation>
    <scope>NUCLEOTIDE SEQUENCE</scope>
    <source>
        <strain evidence="1">SYV1</strain>
    </source>
</reference>
<feature type="non-terminal residue" evidence="1">
    <location>
        <position position="155"/>
    </location>
</feature>
<gene>
    <name evidence="1" type="ORF">Sylvanvirus15_2</name>
</gene>